<protein>
    <submittedName>
        <fullName evidence="2">Uncharacterized protein</fullName>
    </submittedName>
</protein>
<dbReference type="AlphaFoldDB" id="A0A2I0X7L5"/>
<organism evidence="2 3">
    <name type="scientific">Dendrobium catenatum</name>
    <dbReference type="NCBI Taxonomy" id="906689"/>
    <lineage>
        <taxon>Eukaryota</taxon>
        <taxon>Viridiplantae</taxon>
        <taxon>Streptophyta</taxon>
        <taxon>Embryophyta</taxon>
        <taxon>Tracheophyta</taxon>
        <taxon>Spermatophyta</taxon>
        <taxon>Magnoliopsida</taxon>
        <taxon>Liliopsida</taxon>
        <taxon>Asparagales</taxon>
        <taxon>Orchidaceae</taxon>
        <taxon>Epidendroideae</taxon>
        <taxon>Malaxideae</taxon>
        <taxon>Dendrobiinae</taxon>
        <taxon>Dendrobium</taxon>
    </lineage>
</organism>
<accession>A0A2I0X7L5</accession>
<feature type="region of interest" description="Disordered" evidence="1">
    <location>
        <begin position="164"/>
        <end position="183"/>
    </location>
</feature>
<dbReference type="EMBL" id="KZ502070">
    <property type="protein sequence ID" value="PKU83904.1"/>
    <property type="molecule type" value="Genomic_DNA"/>
</dbReference>
<dbReference type="Proteomes" id="UP000233837">
    <property type="component" value="Unassembled WGS sequence"/>
</dbReference>
<evidence type="ECO:0000313" key="3">
    <source>
        <dbReference type="Proteomes" id="UP000233837"/>
    </source>
</evidence>
<evidence type="ECO:0000256" key="1">
    <source>
        <dbReference type="SAM" id="MobiDB-lite"/>
    </source>
</evidence>
<name>A0A2I0X7L5_9ASPA</name>
<keyword evidence="3" id="KW-1185">Reference proteome</keyword>
<proteinExistence type="predicted"/>
<sequence>MNCSLSHSLYLAAVRMKPPPLPSRSLSCIRTEQNNQPTIFTYSWRRPLSICSLPFTRNEASTRSSPKKFAKIPLPNSPIPSSLYSHNPDRNPAAASLLSCVKGCRSPQAGIPLSVYISFTRKPQEAYCLPFASPSPLPLLRLSLSIRKRAARLQAELPSLSRFSHSRAPEPHISHSASYDTNA</sequence>
<reference evidence="2 3" key="2">
    <citation type="journal article" date="2017" name="Nature">
        <title>The Apostasia genome and the evolution of orchids.</title>
        <authorList>
            <person name="Zhang G.Q."/>
            <person name="Liu K.W."/>
            <person name="Li Z."/>
            <person name="Lohaus R."/>
            <person name="Hsiao Y.Y."/>
            <person name="Niu S.C."/>
            <person name="Wang J.Y."/>
            <person name="Lin Y.C."/>
            <person name="Xu Q."/>
            <person name="Chen L.J."/>
            <person name="Yoshida K."/>
            <person name="Fujiwara S."/>
            <person name="Wang Z.W."/>
            <person name="Zhang Y.Q."/>
            <person name="Mitsuda N."/>
            <person name="Wang M."/>
            <person name="Liu G.H."/>
            <person name="Pecoraro L."/>
            <person name="Huang H.X."/>
            <person name="Xiao X.J."/>
            <person name="Lin M."/>
            <person name="Wu X.Y."/>
            <person name="Wu W.L."/>
            <person name="Chen Y.Y."/>
            <person name="Chang S.B."/>
            <person name="Sakamoto S."/>
            <person name="Ohme-Takagi M."/>
            <person name="Yagi M."/>
            <person name="Zeng S.J."/>
            <person name="Shen C.Y."/>
            <person name="Yeh C.M."/>
            <person name="Luo Y.B."/>
            <person name="Tsai W.C."/>
            <person name="Van de Peer Y."/>
            <person name="Liu Z.J."/>
        </authorList>
    </citation>
    <scope>NUCLEOTIDE SEQUENCE [LARGE SCALE GENOMIC DNA]</scope>
    <source>
        <tissue evidence="2">The whole plant</tissue>
    </source>
</reference>
<gene>
    <name evidence="2" type="ORF">MA16_Dca006379</name>
</gene>
<reference evidence="2 3" key="1">
    <citation type="journal article" date="2016" name="Sci. Rep.">
        <title>The Dendrobium catenatum Lindl. genome sequence provides insights into polysaccharide synthase, floral development and adaptive evolution.</title>
        <authorList>
            <person name="Zhang G.Q."/>
            <person name="Xu Q."/>
            <person name="Bian C."/>
            <person name="Tsai W.C."/>
            <person name="Yeh C.M."/>
            <person name="Liu K.W."/>
            <person name="Yoshida K."/>
            <person name="Zhang L.S."/>
            <person name="Chang S.B."/>
            <person name="Chen F."/>
            <person name="Shi Y."/>
            <person name="Su Y.Y."/>
            <person name="Zhang Y.Q."/>
            <person name="Chen L.J."/>
            <person name="Yin Y."/>
            <person name="Lin M."/>
            <person name="Huang H."/>
            <person name="Deng H."/>
            <person name="Wang Z.W."/>
            <person name="Zhu S.L."/>
            <person name="Zhao X."/>
            <person name="Deng C."/>
            <person name="Niu S.C."/>
            <person name="Huang J."/>
            <person name="Wang M."/>
            <person name="Liu G.H."/>
            <person name="Yang H.J."/>
            <person name="Xiao X.J."/>
            <person name="Hsiao Y.Y."/>
            <person name="Wu W.L."/>
            <person name="Chen Y.Y."/>
            <person name="Mitsuda N."/>
            <person name="Ohme-Takagi M."/>
            <person name="Luo Y.B."/>
            <person name="Van de Peer Y."/>
            <person name="Liu Z.J."/>
        </authorList>
    </citation>
    <scope>NUCLEOTIDE SEQUENCE [LARGE SCALE GENOMIC DNA]</scope>
    <source>
        <tissue evidence="2">The whole plant</tissue>
    </source>
</reference>
<evidence type="ECO:0000313" key="2">
    <source>
        <dbReference type="EMBL" id="PKU83904.1"/>
    </source>
</evidence>